<dbReference type="AlphaFoldDB" id="A0AAQ3L4C5"/>
<dbReference type="PANTHER" id="PTHR37223">
    <property type="entry name" value="OS08G0528601 PROTEIN"/>
    <property type="match status" value="1"/>
</dbReference>
<organism evidence="2 3">
    <name type="scientific">Canna indica</name>
    <name type="common">Indian-shot</name>
    <dbReference type="NCBI Taxonomy" id="4628"/>
    <lineage>
        <taxon>Eukaryota</taxon>
        <taxon>Viridiplantae</taxon>
        <taxon>Streptophyta</taxon>
        <taxon>Embryophyta</taxon>
        <taxon>Tracheophyta</taxon>
        <taxon>Spermatophyta</taxon>
        <taxon>Magnoliopsida</taxon>
        <taxon>Liliopsida</taxon>
        <taxon>Zingiberales</taxon>
        <taxon>Cannaceae</taxon>
        <taxon>Canna</taxon>
    </lineage>
</organism>
<reference evidence="2 3" key="1">
    <citation type="submission" date="2023-10" db="EMBL/GenBank/DDBJ databases">
        <title>Chromosome-scale genome assembly provides insights into flower coloration mechanisms of Canna indica.</title>
        <authorList>
            <person name="Li C."/>
        </authorList>
    </citation>
    <scope>NUCLEOTIDE SEQUENCE [LARGE SCALE GENOMIC DNA]</scope>
    <source>
        <tissue evidence="2">Flower</tissue>
    </source>
</reference>
<name>A0AAQ3L4C5_9LILI</name>
<proteinExistence type="predicted"/>
<dbReference type="Proteomes" id="UP001327560">
    <property type="component" value="Chromosome 9"/>
</dbReference>
<keyword evidence="1" id="KW-0812">Transmembrane</keyword>
<evidence type="ECO:0000313" key="2">
    <source>
        <dbReference type="EMBL" id="WOL19880.1"/>
    </source>
</evidence>
<evidence type="ECO:0000256" key="1">
    <source>
        <dbReference type="SAM" id="Phobius"/>
    </source>
</evidence>
<feature type="transmembrane region" description="Helical" evidence="1">
    <location>
        <begin position="38"/>
        <end position="66"/>
    </location>
</feature>
<accession>A0AAQ3L4C5</accession>
<sequence>MALPGTTTCSSRAFRMTKMAMKRRSRATVRQEPFLTRVVIALFSFVRLAEFEILFFLFVLIALLIFKDLTSRPKYNQIFVKKPDGEGFWPF</sequence>
<dbReference type="GO" id="GO:0006979">
    <property type="term" value="P:response to oxidative stress"/>
    <property type="evidence" value="ECO:0007669"/>
    <property type="project" value="TreeGrafter"/>
</dbReference>
<gene>
    <name evidence="2" type="ORF">Cni_G28682</name>
</gene>
<keyword evidence="1" id="KW-0472">Membrane</keyword>
<dbReference type="EMBL" id="CP136898">
    <property type="protein sequence ID" value="WOL19880.1"/>
    <property type="molecule type" value="Genomic_DNA"/>
</dbReference>
<protein>
    <submittedName>
        <fullName evidence="2">Uncharacterized protein</fullName>
    </submittedName>
</protein>
<keyword evidence="1" id="KW-1133">Transmembrane helix</keyword>
<evidence type="ECO:0000313" key="3">
    <source>
        <dbReference type="Proteomes" id="UP001327560"/>
    </source>
</evidence>
<keyword evidence="3" id="KW-1185">Reference proteome</keyword>
<dbReference type="PANTHER" id="PTHR37223:SF1">
    <property type="entry name" value="OS08G0528601 PROTEIN"/>
    <property type="match status" value="1"/>
</dbReference>